<keyword evidence="7" id="KW-0433">Leucine-rich repeat</keyword>
<evidence type="ECO:0000256" key="19">
    <source>
        <dbReference type="ARBA" id="ARBA00047899"/>
    </source>
</evidence>
<keyword evidence="18" id="KW-0325">Glycoprotein</keyword>
<dbReference type="FunFam" id="3.80.10.10:FF:000400">
    <property type="entry name" value="Nuclear pore complex protein NUP107"/>
    <property type="match status" value="1"/>
</dbReference>
<dbReference type="Pfam" id="PF00069">
    <property type="entry name" value="Pkinase"/>
    <property type="match status" value="1"/>
</dbReference>
<dbReference type="SUPFAM" id="SSF52058">
    <property type="entry name" value="L domain-like"/>
    <property type="match status" value="3"/>
</dbReference>
<dbReference type="GO" id="GO:0051707">
    <property type="term" value="P:response to other organism"/>
    <property type="evidence" value="ECO:0007669"/>
    <property type="project" value="UniProtKB-ARBA"/>
</dbReference>
<feature type="transmembrane region" description="Helical" evidence="22">
    <location>
        <begin position="762"/>
        <end position="784"/>
    </location>
</feature>
<dbReference type="GO" id="GO:0009653">
    <property type="term" value="P:anatomical structure morphogenesis"/>
    <property type="evidence" value="ECO:0007669"/>
    <property type="project" value="UniProtKB-ARBA"/>
</dbReference>
<evidence type="ECO:0000256" key="6">
    <source>
        <dbReference type="ARBA" id="ARBA00022553"/>
    </source>
</evidence>
<evidence type="ECO:0000256" key="21">
    <source>
        <dbReference type="PROSITE-ProRule" id="PRU10141"/>
    </source>
</evidence>
<dbReference type="EC" id="2.7.11.1" evidence="3"/>
<reference evidence="24" key="2">
    <citation type="journal article" date="2024" name="Plant">
        <title>Genomic evolution and insights into agronomic trait innovations of Sesamum species.</title>
        <authorList>
            <person name="Miao H."/>
            <person name="Wang L."/>
            <person name="Qu L."/>
            <person name="Liu H."/>
            <person name="Sun Y."/>
            <person name="Le M."/>
            <person name="Wang Q."/>
            <person name="Wei S."/>
            <person name="Zheng Y."/>
            <person name="Lin W."/>
            <person name="Duan Y."/>
            <person name="Cao H."/>
            <person name="Xiong S."/>
            <person name="Wang X."/>
            <person name="Wei L."/>
            <person name="Li C."/>
            <person name="Ma Q."/>
            <person name="Ju M."/>
            <person name="Zhao R."/>
            <person name="Li G."/>
            <person name="Mu C."/>
            <person name="Tian Q."/>
            <person name="Mei H."/>
            <person name="Zhang T."/>
            <person name="Gao T."/>
            <person name="Zhang H."/>
        </authorList>
    </citation>
    <scope>NUCLEOTIDE SEQUENCE</scope>
    <source>
        <strain evidence="24">KEN8</strain>
    </source>
</reference>
<dbReference type="InterPro" id="IPR011009">
    <property type="entry name" value="Kinase-like_dom_sf"/>
</dbReference>
<keyword evidence="5" id="KW-0723">Serine/threonine-protein kinase</keyword>
<dbReference type="GO" id="GO:0099402">
    <property type="term" value="P:plant organ development"/>
    <property type="evidence" value="ECO:0007669"/>
    <property type="project" value="UniProtKB-ARBA"/>
</dbReference>
<proteinExistence type="inferred from homology"/>
<keyword evidence="13 24" id="KW-0418">Kinase</keyword>
<evidence type="ECO:0000256" key="8">
    <source>
        <dbReference type="ARBA" id="ARBA00022679"/>
    </source>
</evidence>
<evidence type="ECO:0000256" key="10">
    <source>
        <dbReference type="ARBA" id="ARBA00022729"/>
    </source>
</evidence>
<organism evidence="24">
    <name type="scientific">Sesamum calycinum</name>
    <dbReference type="NCBI Taxonomy" id="2727403"/>
    <lineage>
        <taxon>Eukaryota</taxon>
        <taxon>Viridiplantae</taxon>
        <taxon>Streptophyta</taxon>
        <taxon>Embryophyta</taxon>
        <taxon>Tracheophyta</taxon>
        <taxon>Spermatophyta</taxon>
        <taxon>Magnoliopsida</taxon>
        <taxon>eudicotyledons</taxon>
        <taxon>Gunneridae</taxon>
        <taxon>Pentapetalae</taxon>
        <taxon>asterids</taxon>
        <taxon>lamiids</taxon>
        <taxon>Lamiales</taxon>
        <taxon>Pedaliaceae</taxon>
        <taxon>Sesamum</taxon>
    </lineage>
</organism>
<dbReference type="InterPro" id="IPR003591">
    <property type="entry name" value="Leu-rich_rpt_typical-subtyp"/>
</dbReference>
<sequence length="1101" mass="120054">MVSKAQGVMTNITTDQSALLTLKSHITNLDPTHILSTNWSGPASVCSWIGVTCGHRHQRVTALDISTMGLTGDLPPEIGNLSFLVWLNLSTNFFHGNLPQEFTRLRRLKLVDLSFNSLSGEIPSWFSFLPELQVLYLRNNSFSGLIPPQLSNASKIEALDLSYNAIEGEIPPEIGDLLSLKELTIRFNRLSGSIPLSLFNISGIEQVDLIGNSLYGSLPDRICQGSLPSLEVLYLGSNLLYGEIPGNLSACSNLRFLSLSVNTLTGSIPRDIGNLRQLEILYLGTNNLTGEIPEELGNLTALRQLDMPGNQFSGSIKPRTLNISSLQYINLARNNVSGELPAEQTSGPLPRDIANSTLLRILYLTDNELTGEIPQEFGNFYSLQQLLLPGNNLSGTIPTSLWNISTLTILSVSQNQLTGSLPPDLGRGLPNLQTLHLWGNNLTSETQELSFITSLSDCRYLTDLSIASNPFNGVIPASIGNLSALQKLLVYSSGLRGGIPDQIGNLSNLGTLSLHENELTGSLPTTLGNLQSLQGLYLYGNKINGTIPSSICELKNLNDIYLNDNEIYGAIPDCIGNLSGLRNLYLDGNRLDSNIPPSLWLLTDLLKLSLSSNSLVGSLSPEVGKLRAPDLIDLSNNQLSGIIPATLGDLQILTALSLASNRFNGSIPDSISGMLNLEILDLSQNMLSGPIPISLENLQHLTEFNVSFNNLSGEIPSGGPFKNFTAESFMSNKGLCGDERYKVPACHKMTAARPRRKTKLRIILICLGASAFVLVISILVYGFARYGRREKAPSSSDLGPNVAPLRVSYQELHEATDGYSSSRLLGSGSFGSVYKGTLRNGNVVAVKVFHPQSEGAFKSFEVECEVLRNIRHRNLCKVVGSCSNDDFRALILEYMPNGSLEKWLYSESLFLDMSQRISIMMDVAFALEYLHHGYSTPIVHCDVKPTNVLLNGSMVAHLCDFGIAKLLGQGENSIQTMTLATFGYIAPEFGLDGRVSMRCDVYSYGIMLMEVFTRTKPNDETFAGDVSLRSRVNDSMPDSVVDIIDSNLVRPGDELSTLKLDCLRSIMELALNCCVESPNERIGIKDVIASFKKIKDQLLAG</sequence>
<dbReference type="SMART" id="SM00220">
    <property type="entry name" value="S_TKc"/>
    <property type="match status" value="1"/>
</dbReference>
<protein>
    <recommendedName>
        <fullName evidence="3">non-specific serine/threonine protein kinase</fullName>
        <ecNumber evidence="3">2.7.11.1</ecNumber>
    </recommendedName>
</protein>
<dbReference type="FunFam" id="3.80.10.10:FF:000383">
    <property type="entry name" value="Leucine-rich repeat receptor protein kinase EMS1"/>
    <property type="match status" value="2"/>
</dbReference>
<comment type="subcellular location">
    <subcellularLocation>
        <location evidence="1">Cell membrane</location>
        <topology evidence="1">Single-pass membrane protein</topology>
    </subcellularLocation>
</comment>
<dbReference type="Pfam" id="PF08263">
    <property type="entry name" value="LRRNT_2"/>
    <property type="match status" value="1"/>
</dbReference>
<dbReference type="GO" id="GO:0006952">
    <property type="term" value="P:defense response"/>
    <property type="evidence" value="ECO:0007669"/>
    <property type="project" value="UniProtKB-ARBA"/>
</dbReference>
<dbReference type="SMART" id="SM00369">
    <property type="entry name" value="LRR_TYP"/>
    <property type="match status" value="12"/>
</dbReference>
<dbReference type="GO" id="GO:0004674">
    <property type="term" value="F:protein serine/threonine kinase activity"/>
    <property type="evidence" value="ECO:0007669"/>
    <property type="project" value="UniProtKB-KW"/>
</dbReference>
<dbReference type="FunFam" id="3.80.10.10:FF:000041">
    <property type="entry name" value="LRR receptor-like serine/threonine-protein kinase ERECTA"/>
    <property type="match status" value="1"/>
</dbReference>
<evidence type="ECO:0000256" key="22">
    <source>
        <dbReference type="SAM" id="Phobius"/>
    </source>
</evidence>
<evidence type="ECO:0000256" key="7">
    <source>
        <dbReference type="ARBA" id="ARBA00022614"/>
    </source>
</evidence>
<keyword evidence="12 21" id="KW-0547">Nucleotide-binding</keyword>
<dbReference type="PANTHER" id="PTHR27008:SF602">
    <property type="entry name" value="LRR RECEPTOR-LIKE SERINE_THREONINE-PROTEIN KINASE EFR"/>
    <property type="match status" value="1"/>
</dbReference>
<evidence type="ECO:0000256" key="4">
    <source>
        <dbReference type="ARBA" id="ARBA00022475"/>
    </source>
</evidence>
<dbReference type="FunFam" id="3.30.200.20:FF:000661">
    <property type="entry name" value="Serine-threonine protein kinase plant-type"/>
    <property type="match status" value="1"/>
</dbReference>
<dbReference type="GO" id="GO:0005524">
    <property type="term" value="F:ATP binding"/>
    <property type="evidence" value="ECO:0007669"/>
    <property type="project" value="UniProtKB-UniRule"/>
</dbReference>
<dbReference type="FunFam" id="1.10.510.10:FF:000358">
    <property type="entry name" value="Putative leucine-rich repeat receptor-like serine/threonine-protein kinase"/>
    <property type="match status" value="1"/>
</dbReference>
<dbReference type="InterPro" id="IPR032675">
    <property type="entry name" value="LRR_dom_sf"/>
</dbReference>
<evidence type="ECO:0000256" key="9">
    <source>
        <dbReference type="ARBA" id="ARBA00022692"/>
    </source>
</evidence>
<dbReference type="InterPro" id="IPR008271">
    <property type="entry name" value="Ser/Thr_kinase_AS"/>
</dbReference>
<dbReference type="Pfam" id="PF12799">
    <property type="entry name" value="LRR_4"/>
    <property type="match status" value="1"/>
</dbReference>
<evidence type="ECO:0000256" key="15">
    <source>
        <dbReference type="ARBA" id="ARBA00022989"/>
    </source>
</evidence>
<dbReference type="Gene3D" id="1.10.510.10">
    <property type="entry name" value="Transferase(Phosphotransferase) domain 1"/>
    <property type="match status" value="1"/>
</dbReference>
<dbReference type="InterPro" id="IPR025875">
    <property type="entry name" value="Leu-rich_rpt_4"/>
</dbReference>
<keyword evidence="6" id="KW-0597">Phosphoprotein</keyword>
<dbReference type="InterPro" id="IPR051809">
    <property type="entry name" value="Plant_receptor-like_S/T_kinase"/>
</dbReference>
<dbReference type="AlphaFoldDB" id="A0AAW2N1I7"/>
<dbReference type="Gene3D" id="3.30.200.20">
    <property type="entry name" value="Phosphorylase Kinase, domain 1"/>
    <property type="match status" value="1"/>
</dbReference>
<dbReference type="PANTHER" id="PTHR27008">
    <property type="entry name" value="OS04G0122200 PROTEIN"/>
    <property type="match status" value="1"/>
</dbReference>
<keyword evidence="15 22" id="KW-1133">Transmembrane helix</keyword>
<evidence type="ECO:0000256" key="1">
    <source>
        <dbReference type="ARBA" id="ARBA00004162"/>
    </source>
</evidence>
<dbReference type="Pfam" id="PF23598">
    <property type="entry name" value="LRR_14"/>
    <property type="match status" value="1"/>
</dbReference>
<reference evidence="24" key="1">
    <citation type="submission" date="2020-06" db="EMBL/GenBank/DDBJ databases">
        <authorList>
            <person name="Li T."/>
            <person name="Hu X."/>
            <person name="Zhang T."/>
            <person name="Song X."/>
            <person name="Zhang H."/>
            <person name="Dai N."/>
            <person name="Sheng W."/>
            <person name="Hou X."/>
            <person name="Wei L."/>
        </authorList>
    </citation>
    <scope>NUCLEOTIDE SEQUENCE</scope>
    <source>
        <strain evidence="24">KEN8</strain>
        <tissue evidence="24">Leaf</tissue>
    </source>
</reference>
<evidence type="ECO:0000256" key="11">
    <source>
        <dbReference type="ARBA" id="ARBA00022737"/>
    </source>
</evidence>
<accession>A0AAW2N1I7</accession>
<comment type="catalytic activity">
    <reaction evidence="19">
        <text>L-threonyl-[protein] + ATP = O-phospho-L-threonyl-[protein] + ADP + H(+)</text>
        <dbReference type="Rhea" id="RHEA:46608"/>
        <dbReference type="Rhea" id="RHEA-COMP:11060"/>
        <dbReference type="Rhea" id="RHEA-COMP:11605"/>
        <dbReference type="ChEBI" id="CHEBI:15378"/>
        <dbReference type="ChEBI" id="CHEBI:30013"/>
        <dbReference type="ChEBI" id="CHEBI:30616"/>
        <dbReference type="ChEBI" id="CHEBI:61977"/>
        <dbReference type="ChEBI" id="CHEBI:456216"/>
        <dbReference type="EC" id="2.7.11.1"/>
    </reaction>
</comment>
<dbReference type="InterPro" id="IPR017441">
    <property type="entry name" value="Protein_kinase_ATP_BS"/>
</dbReference>
<keyword evidence="9 22" id="KW-0812">Transmembrane</keyword>
<keyword evidence="14 21" id="KW-0067">ATP-binding</keyword>
<gene>
    <name evidence="24" type="ORF">Scaly_2006100</name>
</gene>
<name>A0AAW2N1I7_9LAMI</name>
<evidence type="ECO:0000259" key="23">
    <source>
        <dbReference type="PROSITE" id="PS50011"/>
    </source>
</evidence>
<keyword evidence="10" id="KW-0732">Signal</keyword>
<keyword evidence="11" id="KW-0677">Repeat</keyword>
<evidence type="ECO:0000256" key="5">
    <source>
        <dbReference type="ARBA" id="ARBA00022527"/>
    </source>
</evidence>
<dbReference type="SMART" id="SM00365">
    <property type="entry name" value="LRR_SD22"/>
    <property type="match status" value="7"/>
</dbReference>
<feature type="binding site" evidence="21">
    <location>
        <position position="847"/>
    </location>
    <ligand>
        <name>ATP</name>
        <dbReference type="ChEBI" id="CHEBI:30616"/>
    </ligand>
</feature>
<evidence type="ECO:0000256" key="17">
    <source>
        <dbReference type="ARBA" id="ARBA00023170"/>
    </source>
</evidence>
<dbReference type="InterPro" id="IPR001611">
    <property type="entry name" value="Leu-rich_rpt"/>
</dbReference>
<keyword evidence="16 22" id="KW-0472">Membrane</keyword>
<comment type="similarity">
    <text evidence="2">Belongs to the protein kinase superfamily. Ser/Thr protein kinase family.</text>
</comment>
<dbReference type="Pfam" id="PF00560">
    <property type="entry name" value="LRR_1"/>
    <property type="match status" value="8"/>
</dbReference>
<comment type="catalytic activity">
    <reaction evidence="20">
        <text>L-seryl-[protein] + ATP = O-phospho-L-seryl-[protein] + ADP + H(+)</text>
        <dbReference type="Rhea" id="RHEA:17989"/>
        <dbReference type="Rhea" id="RHEA-COMP:9863"/>
        <dbReference type="Rhea" id="RHEA-COMP:11604"/>
        <dbReference type="ChEBI" id="CHEBI:15378"/>
        <dbReference type="ChEBI" id="CHEBI:29999"/>
        <dbReference type="ChEBI" id="CHEBI:30616"/>
        <dbReference type="ChEBI" id="CHEBI:83421"/>
        <dbReference type="ChEBI" id="CHEBI:456216"/>
        <dbReference type="EC" id="2.7.11.1"/>
    </reaction>
</comment>
<dbReference type="SUPFAM" id="SSF56112">
    <property type="entry name" value="Protein kinase-like (PK-like)"/>
    <property type="match status" value="1"/>
</dbReference>
<comment type="caution">
    <text evidence="24">The sequence shown here is derived from an EMBL/GenBank/DDBJ whole genome shotgun (WGS) entry which is preliminary data.</text>
</comment>
<evidence type="ECO:0000256" key="14">
    <source>
        <dbReference type="ARBA" id="ARBA00022840"/>
    </source>
</evidence>
<feature type="domain" description="Protein kinase" evidence="23">
    <location>
        <begin position="819"/>
        <end position="1099"/>
    </location>
</feature>
<dbReference type="FunFam" id="3.80.10.10:FF:000095">
    <property type="entry name" value="LRR receptor-like serine/threonine-protein kinase GSO1"/>
    <property type="match status" value="1"/>
</dbReference>
<dbReference type="Gene3D" id="3.80.10.10">
    <property type="entry name" value="Ribonuclease Inhibitor"/>
    <property type="match status" value="4"/>
</dbReference>
<evidence type="ECO:0000256" key="2">
    <source>
        <dbReference type="ARBA" id="ARBA00008684"/>
    </source>
</evidence>
<keyword evidence="8" id="KW-0808">Transferase</keyword>
<dbReference type="EMBL" id="JACGWM010000012">
    <property type="protein sequence ID" value="KAL0337310.1"/>
    <property type="molecule type" value="Genomic_DNA"/>
</dbReference>
<keyword evidence="4" id="KW-1003">Cell membrane</keyword>
<evidence type="ECO:0000256" key="12">
    <source>
        <dbReference type="ARBA" id="ARBA00022741"/>
    </source>
</evidence>
<keyword evidence="17 24" id="KW-0675">Receptor</keyword>
<dbReference type="PROSITE" id="PS00108">
    <property type="entry name" value="PROTEIN_KINASE_ST"/>
    <property type="match status" value="1"/>
</dbReference>
<dbReference type="InterPro" id="IPR055414">
    <property type="entry name" value="LRR_R13L4/SHOC2-like"/>
</dbReference>
<dbReference type="Pfam" id="PF13855">
    <property type="entry name" value="LRR_8"/>
    <property type="match status" value="1"/>
</dbReference>
<evidence type="ECO:0000256" key="16">
    <source>
        <dbReference type="ARBA" id="ARBA00023136"/>
    </source>
</evidence>
<dbReference type="PROSITE" id="PS00107">
    <property type="entry name" value="PROTEIN_KINASE_ATP"/>
    <property type="match status" value="1"/>
</dbReference>
<evidence type="ECO:0000256" key="20">
    <source>
        <dbReference type="ARBA" id="ARBA00048679"/>
    </source>
</evidence>
<evidence type="ECO:0000313" key="24">
    <source>
        <dbReference type="EMBL" id="KAL0337310.1"/>
    </source>
</evidence>
<dbReference type="InterPro" id="IPR013210">
    <property type="entry name" value="LRR_N_plant-typ"/>
</dbReference>
<evidence type="ECO:0000256" key="13">
    <source>
        <dbReference type="ARBA" id="ARBA00022777"/>
    </source>
</evidence>
<evidence type="ECO:0000256" key="3">
    <source>
        <dbReference type="ARBA" id="ARBA00012513"/>
    </source>
</evidence>
<dbReference type="InterPro" id="IPR000719">
    <property type="entry name" value="Prot_kinase_dom"/>
</dbReference>
<evidence type="ECO:0000256" key="18">
    <source>
        <dbReference type="ARBA" id="ARBA00023180"/>
    </source>
</evidence>
<dbReference type="PROSITE" id="PS50011">
    <property type="entry name" value="PROTEIN_KINASE_DOM"/>
    <property type="match status" value="1"/>
</dbReference>
<dbReference type="GO" id="GO:0005886">
    <property type="term" value="C:plasma membrane"/>
    <property type="evidence" value="ECO:0007669"/>
    <property type="project" value="UniProtKB-SubCell"/>
</dbReference>